<name>A0ACB8BV30_9AGAM</name>
<gene>
    <name evidence="1" type="ORF">BV22DRAFT_1117214</name>
</gene>
<evidence type="ECO:0000313" key="1">
    <source>
        <dbReference type="EMBL" id="KAH7928906.1"/>
    </source>
</evidence>
<protein>
    <submittedName>
        <fullName evidence="1">Uncharacterized protein</fullName>
    </submittedName>
</protein>
<keyword evidence="2" id="KW-1185">Reference proteome</keyword>
<dbReference type="EMBL" id="MU266347">
    <property type="protein sequence ID" value="KAH7928906.1"/>
    <property type="molecule type" value="Genomic_DNA"/>
</dbReference>
<dbReference type="Proteomes" id="UP000790709">
    <property type="component" value="Unassembled WGS sequence"/>
</dbReference>
<sequence length="316" mass="35326">MIAVQSPVDAFRKVEPKLLPKGAHLWKIDDNQCDRISTLLDIDFAAIDLRGHVLNTAESVCHGCGKLSGLDDFVSTGLSRGVHTKEFIINSLTGPHRSSSTPHELECCVCGTVYLDRYRIDKEEGKALRKRMADSGYNPRHEVGAAATPGWTSFERWERPAAEVVAEQTTEQTTKNAPGTYIWNQRGEDWGRSAYIWNQRGEDWGRSAKEVATIEQAEQTSEGATALYQWTPDQQWERSALDVAAIEQAEKTSKGATALVEWISDQQWERSALDVAAIEQAQRTHEDEPAMVQWISDEWGRSAKDIAAIEECSTAY</sequence>
<evidence type="ECO:0000313" key="2">
    <source>
        <dbReference type="Proteomes" id="UP000790709"/>
    </source>
</evidence>
<proteinExistence type="predicted"/>
<accession>A0ACB8BV30</accession>
<comment type="caution">
    <text evidence="1">The sequence shown here is derived from an EMBL/GenBank/DDBJ whole genome shotgun (WGS) entry which is preliminary data.</text>
</comment>
<organism evidence="1 2">
    <name type="scientific">Leucogyrophana mollusca</name>
    <dbReference type="NCBI Taxonomy" id="85980"/>
    <lineage>
        <taxon>Eukaryota</taxon>
        <taxon>Fungi</taxon>
        <taxon>Dikarya</taxon>
        <taxon>Basidiomycota</taxon>
        <taxon>Agaricomycotina</taxon>
        <taxon>Agaricomycetes</taxon>
        <taxon>Agaricomycetidae</taxon>
        <taxon>Boletales</taxon>
        <taxon>Boletales incertae sedis</taxon>
        <taxon>Leucogyrophana</taxon>
    </lineage>
</organism>
<reference evidence="1" key="1">
    <citation type="journal article" date="2021" name="New Phytol.">
        <title>Evolutionary innovations through gain and loss of genes in the ectomycorrhizal Boletales.</title>
        <authorList>
            <person name="Wu G."/>
            <person name="Miyauchi S."/>
            <person name="Morin E."/>
            <person name="Kuo A."/>
            <person name="Drula E."/>
            <person name="Varga T."/>
            <person name="Kohler A."/>
            <person name="Feng B."/>
            <person name="Cao Y."/>
            <person name="Lipzen A."/>
            <person name="Daum C."/>
            <person name="Hundley H."/>
            <person name="Pangilinan J."/>
            <person name="Johnson J."/>
            <person name="Barry K."/>
            <person name="LaButti K."/>
            <person name="Ng V."/>
            <person name="Ahrendt S."/>
            <person name="Min B."/>
            <person name="Choi I.G."/>
            <person name="Park H."/>
            <person name="Plett J.M."/>
            <person name="Magnuson J."/>
            <person name="Spatafora J.W."/>
            <person name="Nagy L.G."/>
            <person name="Henrissat B."/>
            <person name="Grigoriev I.V."/>
            <person name="Yang Z.L."/>
            <person name="Xu J."/>
            <person name="Martin F.M."/>
        </authorList>
    </citation>
    <scope>NUCLEOTIDE SEQUENCE</scope>
    <source>
        <strain evidence="1">KUC20120723A-06</strain>
    </source>
</reference>